<feature type="transmembrane region" description="Helical" evidence="7">
    <location>
        <begin position="28"/>
        <end position="48"/>
    </location>
</feature>
<comment type="subcellular location">
    <subcellularLocation>
        <location evidence="1">Membrane</location>
        <topology evidence="1">Single-pass membrane protein</topology>
    </subcellularLocation>
</comment>
<proteinExistence type="inferred from homology"/>
<comment type="similarity">
    <text evidence="2">Belongs to the TrbI/VirB10 family.</text>
</comment>
<feature type="compositionally biased region" description="Low complexity" evidence="6">
    <location>
        <begin position="187"/>
        <end position="198"/>
    </location>
</feature>
<protein>
    <submittedName>
        <fullName evidence="8">TrbI/VirB10 family protein</fullName>
    </submittedName>
</protein>
<feature type="compositionally biased region" description="Polar residues" evidence="6">
    <location>
        <begin position="108"/>
        <end position="119"/>
    </location>
</feature>
<feature type="region of interest" description="Disordered" evidence="6">
    <location>
        <begin position="181"/>
        <end position="236"/>
    </location>
</feature>
<evidence type="ECO:0000256" key="1">
    <source>
        <dbReference type="ARBA" id="ARBA00004167"/>
    </source>
</evidence>
<evidence type="ECO:0000256" key="2">
    <source>
        <dbReference type="ARBA" id="ARBA00010265"/>
    </source>
</evidence>
<evidence type="ECO:0000256" key="7">
    <source>
        <dbReference type="SAM" id="Phobius"/>
    </source>
</evidence>
<keyword evidence="4 7" id="KW-1133">Transmembrane helix</keyword>
<accession>A0ABY8PMH4</accession>
<keyword evidence="5 7" id="KW-0472">Membrane</keyword>
<organism evidence="8 9">
    <name type="scientific">Pseudomonas viciae</name>
    <dbReference type="NCBI Taxonomy" id="2505979"/>
    <lineage>
        <taxon>Bacteria</taxon>
        <taxon>Pseudomonadati</taxon>
        <taxon>Pseudomonadota</taxon>
        <taxon>Gammaproteobacteria</taxon>
        <taxon>Pseudomonadales</taxon>
        <taxon>Pseudomonadaceae</taxon>
        <taxon>Pseudomonas</taxon>
    </lineage>
</organism>
<sequence>MTKETITSPDILVGDSANLTGGRRLNRFPLMIGIILGAVVIGVIAYTYNERANPANAPAPTAEADKPEAANATPLFGNAPVAGEIESNWKPTGATPPASTAHVASMPSDGSNVHDSQQVDPAVEASRRAWQAYDAEVLRVETQRRNLAEKALLAETTVDSDSKQGNGGAMQPTTALQGMAGALGQRPGMPSMAGMPSMDGGGEGGYSGLTGLGMEGGDPNKQAAKASWLNSQPSPTSNYLAATREAPLSRYEVKAGTIIPGVMVTGINSDLPGQIVGQVRQNVYDEVSRRRILIPQNARLIGTYDNGVTMGQERVLVAWTRIIYPDGSSVDLGRMPGADQAGYAGFADKVNNHLGKVFTNALLLSVFSAGIQLSQPQAQNGENTNDQQVVASSIGQQMGELGSEMARRGLNIAPTIEIRPGYNFNIMVTKDMILKPWE</sequence>
<evidence type="ECO:0000256" key="3">
    <source>
        <dbReference type="ARBA" id="ARBA00022692"/>
    </source>
</evidence>
<dbReference type="Gene3D" id="2.40.128.260">
    <property type="entry name" value="Type IV secretion system, VirB10/TraB/TrbI"/>
    <property type="match status" value="1"/>
</dbReference>
<keyword evidence="3 7" id="KW-0812">Transmembrane</keyword>
<gene>
    <name evidence="8" type="ORF">QCD61_28175</name>
</gene>
<dbReference type="Pfam" id="PF03743">
    <property type="entry name" value="TrbI"/>
    <property type="match status" value="1"/>
</dbReference>
<evidence type="ECO:0000256" key="4">
    <source>
        <dbReference type="ARBA" id="ARBA00022989"/>
    </source>
</evidence>
<feature type="region of interest" description="Disordered" evidence="6">
    <location>
        <begin position="55"/>
        <end position="124"/>
    </location>
</feature>
<feature type="compositionally biased region" description="Gly residues" evidence="6">
    <location>
        <begin position="199"/>
        <end position="216"/>
    </location>
</feature>
<dbReference type="Proteomes" id="UP001227386">
    <property type="component" value="Plasmid unnamed"/>
</dbReference>
<evidence type="ECO:0000256" key="6">
    <source>
        <dbReference type="SAM" id="MobiDB-lite"/>
    </source>
</evidence>
<reference evidence="8 9" key="1">
    <citation type="journal article" date="2012" name="Appl. Soil Ecol.">
        <title>Isolation and characterization of new plant growth-promoting bacterial endophytes.</title>
        <authorList>
            <person name="Rashid S."/>
            <person name="Charles T.C."/>
            <person name="Glick B.R."/>
        </authorList>
    </citation>
    <scope>NUCLEOTIDE SEQUENCE [LARGE SCALE GENOMIC DNA]</scope>
    <source>
        <strain evidence="8 9">YsS1</strain>
        <plasmid evidence="8 9">unnamed</plasmid>
    </source>
</reference>
<geneLocation type="plasmid" evidence="8 9">
    <name>unnamed</name>
</geneLocation>
<dbReference type="InterPro" id="IPR005498">
    <property type="entry name" value="T4SS_VirB10/TraB/TrbI"/>
</dbReference>
<dbReference type="RefSeq" id="WP_280945024.1">
    <property type="nucleotide sequence ID" value="NZ_CP123772.1"/>
</dbReference>
<dbReference type="CDD" id="cd16429">
    <property type="entry name" value="VirB10"/>
    <property type="match status" value="1"/>
</dbReference>
<evidence type="ECO:0000313" key="8">
    <source>
        <dbReference type="EMBL" id="WGO96442.1"/>
    </source>
</evidence>
<keyword evidence="8" id="KW-0614">Plasmid</keyword>
<evidence type="ECO:0000313" key="9">
    <source>
        <dbReference type="Proteomes" id="UP001227386"/>
    </source>
</evidence>
<keyword evidence="9" id="KW-1185">Reference proteome</keyword>
<dbReference type="EMBL" id="CP123772">
    <property type="protein sequence ID" value="WGO96442.1"/>
    <property type="molecule type" value="Genomic_DNA"/>
</dbReference>
<name>A0ABY8PMH4_9PSED</name>
<dbReference type="InterPro" id="IPR042217">
    <property type="entry name" value="T4SS_VirB10/TrbI"/>
</dbReference>
<evidence type="ECO:0000256" key="5">
    <source>
        <dbReference type="ARBA" id="ARBA00023136"/>
    </source>
</evidence>